<name>A0A8S1B5G9_ARCPL</name>
<proteinExistence type="predicted"/>
<protein>
    <submittedName>
        <fullName evidence="1">Uncharacterized protein</fullName>
    </submittedName>
</protein>
<accession>A0A8S1B5G9</accession>
<gene>
    <name evidence="1" type="ORF">APLA_LOCUS14966</name>
</gene>
<reference evidence="1 2" key="1">
    <citation type="submission" date="2020-04" db="EMBL/GenBank/DDBJ databases">
        <authorList>
            <person name="Wallbank WR R."/>
            <person name="Pardo Diaz C."/>
            <person name="Kozak K."/>
            <person name="Martin S."/>
            <person name="Jiggins C."/>
            <person name="Moest M."/>
            <person name="Warren A I."/>
            <person name="Byers J.R.P. K."/>
            <person name="Montejo-Kovacevich G."/>
            <person name="Yen C E."/>
        </authorList>
    </citation>
    <scope>NUCLEOTIDE SEQUENCE [LARGE SCALE GENOMIC DNA]</scope>
</reference>
<evidence type="ECO:0000313" key="1">
    <source>
        <dbReference type="EMBL" id="CAB3254815.1"/>
    </source>
</evidence>
<organism evidence="1 2">
    <name type="scientific">Arctia plantaginis</name>
    <name type="common">Wood tiger moth</name>
    <name type="synonym">Phalaena plantaginis</name>
    <dbReference type="NCBI Taxonomy" id="874455"/>
    <lineage>
        <taxon>Eukaryota</taxon>
        <taxon>Metazoa</taxon>
        <taxon>Ecdysozoa</taxon>
        <taxon>Arthropoda</taxon>
        <taxon>Hexapoda</taxon>
        <taxon>Insecta</taxon>
        <taxon>Pterygota</taxon>
        <taxon>Neoptera</taxon>
        <taxon>Endopterygota</taxon>
        <taxon>Lepidoptera</taxon>
        <taxon>Glossata</taxon>
        <taxon>Ditrysia</taxon>
        <taxon>Noctuoidea</taxon>
        <taxon>Erebidae</taxon>
        <taxon>Arctiinae</taxon>
        <taxon>Arctia</taxon>
    </lineage>
</organism>
<dbReference type="Proteomes" id="UP000494256">
    <property type="component" value="Unassembled WGS sequence"/>
</dbReference>
<dbReference type="AlphaFoldDB" id="A0A8S1B5G9"/>
<evidence type="ECO:0000313" key="2">
    <source>
        <dbReference type="Proteomes" id="UP000494256"/>
    </source>
</evidence>
<dbReference type="EMBL" id="CADEBD010000422">
    <property type="protein sequence ID" value="CAB3254815.1"/>
    <property type="molecule type" value="Genomic_DNA"/>
</dbReference>
<dbReference type="OrthoDB" id="6159439at2759"/>
<sequence>MQIYKEYIVYWRKHFKRYLKSYIPQKKNRRDKIGNEARNLIETRTNRKQLRSRTIKYHIERSGGLKKALKELKENTAWIPSIKSKTSGKKETKRPKIIEIATTFYSDLYDDDGYTNTQYQNYPPDIRNRDKKCNIVPKKLQSSWR</sequence>
<comment type="caution">
    <text evidence="1">The sequence shown here is derived from an EMBL/GenBank/DDBJ whole genome shotgun (WGS) entry which is preliminary data.</text>
</comment>